<comment type="caution">
    <text evidence="6">The sequence shown here is derived from an EMBL/GenBank/DDBJ whole genome shotgun (WGS) entry which is preliminary data.</text>
</comment>
<dbReference type="Gene3D" id="1.10.510.10">
    <property type="entry name" value="Transferase(Phosphotransferase) domain 1"/>
    <property type="match status" value="1"/>
</dbReference>
<keyword evidence="7" id="KW-1185">Reference proteome</keyword>
<keyword evidence="2" id="KW-0547">Nucleotide-binding</keyword>
<dbReference type="InterPro" id="IPR011009">
    <property type="entry name" value="Kinase-like_dom_sf"/>
</dbReference>
<evidence type="ECO:0000256" key="1">
    <source>
        <dbReference type="ARBA" id="ARBA00008874"/>
    </source>
</evidence>
<reference evidence="6 7" key="1">
    <citation type="journal article" date="2024" name="J Genomics">
        <title>Draft genome sequencing and assembly of Favolaschia claudopus CIRM-BRFM 2984 isolated from oak limbs.</title>
        <authorList>
            <person name="Navarro D."/>
            <person name="Drula E."/>
            <person name="Chaduli D."/>
            <person name="Cazenave R."/>
            <person name="Ahrendt S."/>
            <person name="Wang J."/>
            <person name="Lipzen A."/>
            <person name="Daum C."/>
            <person name="Barry K."/>
            <person name="Grigoriev I.V."/>
            <person name="Favel A."/>
            <person name="Rosso M.N."/>
            <person name="Martin F."/>
        </authorList>
    </citation>
    <scope>NUCLEOTIDE SEQUENCE [LARGE SCALE GENOMIC DNA]</scope>
    <source>
        <strain evidence="6 7">CIRM-BRFM 2984</strain>
    </source>
</reference>
<dbReference type="AlphaFoldDB" id="A0AAW0A763"/>
<feature type="region of interest" description="Disordered" evidence="4">
    <location>
        <begin position="1"/>
        <end position="85"/>
    </location>
</feature>
<dbReference type="SUPFAM" id="SSF56112">
    <property type="entry name" value="Protein kinase-like (PK-like)"/>
    <property type="match status" value="1"/>
</dbReference>
<dbReference type="InterPro" id="IPR051931">
    <property type="entry name" value="PAK3-like"/>
</dbReference>
<dbReference type="Pfam" id="PF00069">
    <property type="entry name" value="Pkinase"/>
    <property type="match status" value="1"/>
</dbReference>
<feature type="compositionally biased region" description="Low complexity" evidence="4">
    <location>
        <begin position="522"/>
        <end position="535"/>
    </location>
</feature>
<keyword evidence="6" id="KW-0808">Transferase</keyword>
<comment type="similarity">
    <text evidence="1">Belongs to the protein kinase superfamily. STE Ser/Thr protein kinase family. STE20 subfamily.</text>
</comment>
<dbReference type="Proteomes" id="UP001362999">
    <property type="component" value="Unassembled WGS sequence"/>
</dbReference>
<feature type="region of interest" description="Disordered" evidence="4">
    <location>
        <begin position="428"/>
        <end position="562"/>
    </location>
</feature>
<evidence type="ECO:0000256" key="2">
    <source>
        <dbReference type="ARBA" id="ARBA00022741"/>
    </source>
</evidence>
<accession>A0AAW0A763</accession>
<dbReference type="PANTHER" id="PTHR45832">
    <property type="entry name" value="SERINE/THREONINE-PROTEIN KINASE SAMKA-RELATED-RELATED"/>
    <property type="match status" value="1"/>
</dbReference>
<evidence type="ECO:0000313" key="6">
    <source>
        <dbReference type="EMBL" id="KAK7001671.1"/>
    </source>
</evidence>
<feature type="compositionally biased region" description="Basic and acidic residues" evidence="4">
    <location>
        <begin position="480"/>
        <end position="490"/>
    </location>
</feature>
<keyword evidence="3" id="KW-0067">ATP-binding</keyword>
<dbReference type="PROSITE" id="PS50011">
    <property type="entry name" value="PROTEIN_KINASE_DOM"/>
    <property type="match status" value="1"/>
</dbReference>
<name>A0AAW0A763_9AGAR</name>
<organism evidence="6 7">
    <name type="scientific">Favolaschia claudopus</name>
    <dbReference type="NCBI Taxonomy" id="2862362"/>
    <lineage>
        <taxon>Eukaryota</taxon>
        <taxon>Fungi</taxon>
        <taxon>Dikarya</taxon>
        <taxon>Basidiomycota</taxon>
        <taxon>Agaricomycotina</taxon>
        <taxon>Agaricomycetes</taxon>
        <taxon>Agaricomycetidae</taxon>
        <taxon>Agaricales</taxon>
        <taxon>Marasmiineae</taxon>
        <taxon>Mycenaceae</taxon>
        <taxon>Favolaschia</taxon>
    </lineage>
</organism>
<feature type="compositionally biased region" description="Polar residues" evidence="4">
    <location>
        <begin position="13"/>
        <end position="50"/>
    </location>
</feature>
<dbReference type="GO" id="GO:0004672">
    <property type="term" value="F:protein kinase activity"/>
    <property type="evidence" value="ECO:0007669"/>
    <property type="project" value="InterPro"/>
</dbReference>
<dbReference type="PANTHER" id="PTHR45832:SF22">
    <property type="entry name" value="SERINE_THREONINE-PROTEIN KINASE SAMKA-RELATED"/>
    <property type="match status" value="1"/>
</dbReference>
<dbReference type="Gene3D" id="3.30.200.20">
    <property type="entry name" value="Phosphorylase Kinase, domain 1"/>
    <property type="match status" value="1"/>
</dbReference>
<evidence type="ECO:0000256" key="3">
    <source>
        <dbReference type="ARBA" id="ARBA00022840"/>
    </source>
</evidence>
<dbReference type="InterPro" id="IPR000719">
    <property type="entry name" value="Prot_kinase_dom"/>
</dbReference>
<feature type="domain" description="Protein kinase" evidence="5">
    <location>
        <begin position="137"/>
        <end position="410"/>
    </location>
</feature>
<gene>
    <name evidence="6" type="ORF">R3P38DRAFT_3283932</name>
</gene>
<evidence type="ECO:0000313" key="7">
    <source>
        <dbReference type="Proteomes" id="UP001362999"/>
    </source>
</evidence>
<sequence length="562" mass="61510">MSTEAPLVETVVNDAQESEPQSIESSAQLTTGSTTSESLATVDDATSTRKITIVEPEKPQKEVTESKEDDAAAIAVRSPSPDGEEVTITEELAEEGEGNDFEQDDEEDELEEAYFWHDQIIGELRRVCRDSDPRNAYKILDTLSVDRLGRTSYTARAARTGEIVVVKSNVLEPPVERFAGKRLITELFLMRDMLSHPNVISFYDLYLVEESEVWLVTEYMSTGVSLGDIIAKTTSKFTEERIARICLEVCKGLSHLHSQLIMHRDMRSDSIIIDNKGRVKITGLAFSVQLPDKAAKRRTMVSTLTVPNRSPYTVDKTHWTSPEVIKRKEYGFEVDVWAWGITMVEMIDGAPPYVGEEPLKVLFLILVNGAPELKDPDSLPDELKDFLSDCLAVDVSQRATMGELLEHEFLKKACPAEDLVPLLEFKPEPELEPKMGAETDEADTKSAVEPESSTIADPIENLPTEPQPEAAPDASLAETKLPEADVEASKPPETTVSHASLPAVEGSEAPKEFLSEKDAAETSSTNTGGSITGESAEQSVAPTTTDISAAVPVENDPPSAAS</sequence>
<feature type="compositionally biased region" description="Basic and acidic residues" evidence="4">
    <location>
        <begin position="55"/>
        <end position="70"/>
    </location>
</feature>
<evidence type="ECO:0000256" key="4">
    <source>
        <dbReference type="SAM" id="MobiDB-lite"/>
    </source>
</evidence>
<feature type="compositionally biased region" description="Basic and acidic residues" evidence="4">
    <location>
        <begin position="508"/>
        <end position="520"/>
    </location>
</feature>
<keyword evidence="6" id="KW-0418">Kinase</keyword>
<feature type="compositionally biased region" description="Polar residues" evidence="4">
    <location>
        <begin position="536"/>
        <end position="547"/>
    </location>
</feature>
<feature type="compositionally biased region" description="Basic and acidic residues" evidence="4">
    <location>
        <begin position="428"/>
        <end position="448"/>
    </location>
</feature>
<protein>
    <submittedName>
        <fullName evidence="6">Kinase-like domain-containing protein</fullName>
    </submittedName>
</protein>
<dbReference type="EMBL" id="JAWWNJ010000082">
    <property type="protein sequence ID" value="KAK7001671.1"/>
    <property type="molecule type" value="Genomic_DNA"/>
</dbReference>
<proteinExistence type="inferred from homology"/>
<evidence type="ECO:0000259" key="5">
    <source>
        <dbReference type="PROSITE" id="PS50011"/>
    </source>
</evidence>
<dbReference type="GO" id="GO:0005524">
    <property type="term" value="F:ATP binding"/>
    <property type="evidence" value="ECO:0007669"/>
    <property type="project" value="UniProtKB-KW"/>
</dbReference>